<proteinExistence type="predicted"/>
<protein>
    <submittedName>
        <fullName evidence="2">Uncharacterized protein</fullName>
    </submittedName>
</protein>
<gene>
    <name evidence="2" type="ORF">BKA59DRAFT_401162</name>
</gene>
<feature type="non-terminal residue" evidence="2">
    <location>
        <position position="236"/>
    </location>
</feature>
<keyword evidence="3" id="KW-1185">Reference proteome</keyword>
<dbReference type="OrthoDB" id="103819at2759"/>
<organism evidence="2 3">
    <name type="scientific">Fusarium tricinctum</name>
    <dbReference type="NCBI Taxonomy" id="61284"/>
    <lineage>
        <taxon>Eukaryota</taxon>
        <taxon>Fungi</taxon>
        <taxon>Dikarya</taxon>
        <taxon>Ascomycota</taxon>
        <taxon>Pezizomycotina</taxon>
        <taxon>Sordariomycetes</taxon>
        <taxon>Hypocreomycetidae</taxon>
        <taxon>Hypocreales</taxon>
        <taxon>Nectriaceae</taxon>
        <taxon>Fusarium</taxon>
        <taxon>Fusarium tricinctum species complex</taxon>
    </lineage>
</organism>
<sequence>SSGEDIVNFFYMSDIVLRLSPLTLVHRVASRLPSATTTFNDDCVVAARATLEKYEECIALVNRSKASYLAIYTHWTLLFAPFVPFIVMFCHVIETQDEADLAHLQAFITSIQSAPSISGPASKLHRLFQVLCRIATGYVKFRVSATLEDGWQDNSRIDNCLDALGFSFTSGHIQTQQQTPNNPHIFTESDAGADNRGNSADAMSNRLRAMDPMIWMANSAELEDWLESNGVITGLI</sequence>
<dbReference type="EMBL" id="JAGPXF010000005">
    <property type="protein sequence ID" value="KAH7241261.1"/>
    <property type="molecule type" value="Genomic_DNA"/>
</dbReference>
<feature type="compositionally biased region" description="Polar residues" evidence="1">
    <location>
        <begin position="175"/>
        <end position="184"/>
    </location>
</feature>
<name>A0A8K0W9P2_9HYPO</name>
<evidence type="ECO:0000313" key="3">
    <source>
        <dbReference type="Proteomes" id="UP000813427"/>
    </source>
</evidence>
<evidence type="ECO:0000313" key="2">
    <source>
        <dbReference type="EMBL" id="KAH7241261.1"/>
    </source>
</evidence>
<evidence type="ECO:0000256" key="1">
    <source>
        <dbReference type="SAM" id="MobiDB-lite"/>
    </source>
</evidence>
<dbReference type="Proteomes" id="UP000813427">
    <property type="component" value="Unassembled WGS sequence"/>
</dbReference>
<accession>A0A8K0W9P2</accession>
<comment type="caution">
    <text evidence="2">The sequence shown here is derived from an EMBL/GenBank/DDBJ whole genome shotgun (WGS) entry which is preliminary data.</text>
</comment>
<feature type="region of interest" description="Disordered" evidence="1">
    <location>
        <begin position="175"/>
        <end position="200"/>
    </location>
</feature>
<reference evidence="2" key="1">
    <citation type="journal article" date="2021" name="Nat. Commun.">
        <title>Genetic determinants of endophytism in the Arabidopsis root mycobiome.</title>
        <authorList>
            <person name="Mesny F."/>
            <person name="Miyauchi S."/>
            <person name="Thiergart T."/>
            <person name="Pickel B."/>
            <person name="Atanasova L."/>
            <person name="Karlsson M."/>
            <person name="Huettel B."/>
            <person name="Barry K.W."/>
            <person name="Haridas S."/>
            <person name="Chen C."/>
            <person name="Bauer D."/>
            <person name="Andreopoulos W."/>
            <person name="Pangilinan J."/>
            <person name="LaButti K."/>
            <person name="Riley R."/>
            <person name="Lipzen A."/>
            <person name="Clum A."/>
            <person name="Drula E."/>
            <person name="Henrissat B."/>
            <person name="Kohler A."/>
            <person name="Grigoriev I.V."/>
            <person name="Martin F.M."/>
            <person name="Hacquard S."/>
        </authorList>
    </citation>
    <scope>NUCLEOTIDE SEQUENCE</scope>
    <source>
        <strain evidence="2">MPI-SDFR-AT-0068</strain>
    </source>
</reference>
<dbReference type="AlphaFoldDB" id="A0A8K0W9P2"/>